<evidence type="ECO:0008006" key="2">
    <source>
        <dbReference type="Google" id="ProtNLM"/>
    </source>
</evidence>
<dbReference type="SUPFAM" id="SSF53756">
    <property type="entry name" value="UDP-Glycosyltransferase/glycogen phosphorylase"/>
    <property type="match status" value="1"/>
</dbReference>
<sequence>QLDLDPSKPLALLCTNVVGDSLALGRQIFTAGMADWLAKTVRHFAQKPDFQIVVRVHPGELLGAGHPSVDIVHSTLPGMPPHVVVIPPDSKINTYDLIELAHVGLVYTTTVGLEMAMSGVPVVVGGMTHYRDKGFTYDPETTSEYLTTVDHLLRRPSGERLSQEKVELAWNYAYRFFFEYPFPFPWHLITFWEDIEARSLRAVLDDSLENYATTIDALLGKPLY</sequence>
<evidence type="ECO:0000313" key="1">
    <source>
        <dbReference type="EMBL" id="GAJ06147.1"/>
    </source>
</evidence>
<protein>
    <recommendedName>
        <fullName evidence="2">Capsule polysaccharide biosynthesis protein</fullName>
    </recommendedName>
</protein>
<dbReference type="AlphaFoldDB" id="X1URB1"/>
<reference evidence="1" key="1">
    <citation type="journal article" date="2014" name="Front. Microbiol.">
        <title>High frequency of phylogenetically diverse reductive dehalogenase-homologous genes in deep subseafloor sedimentary metagenomes.</title>
        <authorList>
            <person name="Kawai M."/>
            <person name="Futagami T."/>
            <person name="Toyoda A."/>
            <person name="Takaki Y."/>
            <person name="Nishi S."/>
            <person name="Hori S."/>
            <person name="Arai W."/>
            <person name="Tsubouchi T."/>
            <person name="Morono Y."/>
            <person name="Uchiyama I."/>
            <person name="Ito T."/>
            <person name="Fujiyama A."/>
            <person name="Inagaki F."/>
            <person name="Takami H."/>
        </authorList>
    </citation>
    <scope>NUCLEOTIDE SEQUENCE</scope>
    <source>
        <strain evidence="1">Expedition CK06-06</strain>
    </source>
</reference>
<proteinExistence type="predicted"/>
<feature type="non-terminal residue" evidence="1">
    <location>
        <position position="1"/>
    </location>
</feature>
<organism evidence="1">
    <name type="scientific">marine sediment metagenome</name>
    <dbReference type="NCBI Taxonomy" id="412755"/>
    <lineage>
        <taxon>unclassified sequences</taxon>
        <taxon>metagenomes</taxon>
        <taxon>ecological metagenomes</taxon>
    </lineage>
</organism>
<comment type="caution">
    <text evidence="1">The sequence shown here is derived from an EMBL/GenBank/DDBJ whole genome shotgun (WGS) entry which is preliminary data.</text>
</comment>
<name>X1URB1_9ZZZZ</name>
<accession>X1URB1</accession>
<dbReference type="EMBL" id="BARW01031782">
    <property type="protein sequence ID" value="GAJ06147.1"/>
    <property type="molecule type" value="Genomic_DNA"/>
</dbReference>
<gene>
    <name evidence="1" type="ORF">S12H4_50465</name>
</gene>